<evidence type="ECO:0000256" key="1">
    <source>
        <dbReference type="SAM" id="MobiDB-lite"/>
    </source>
</evidence>
<reference evidence="2" key="2">
    <citation type="submission" date="2021-04" db="EMBL/GenBank/DDBJ databases">
        <authorList>
            <person name="Gilroy R."/>
        </authorList>
    </citation>
    <scope>NUCLEOTIDE SEQUENCE</scope>
    <source>
        <strain evidence="2">F6-6636</strain>
    </source>
</reference>
<dbReference type="Proteomes" id="UP000777303">
    <property type="component" value="Unassembled WGS sequence"/>
</dbReference>
<dbReference type="EMBL" id="JAHLFS010000036">
    <property type="protein sequence ID" value="MBU3851604.1"/>
    <property type="molecule type" value="Genomic_DNA"/>
</dbReference>
<sequence length="295" mass="34427">MKIDECLNYQTRFFNNFNQAWQNHSDLMLYKQIDNTAENLRLDISEVPGYILAYDQQAQQELHDYLQDGLIKWLKHYLPFFEINHNGVVMFGNWYHRRRFGVLDTWRRKIVQTTAEEQSVIPELEKYAEDPKNYLDLQLKHAHNIIYDDANSIKRRINELEQQNTTNDEPAPSQTPKEEHPASSNRLSNLFAKLIDDNEEDEHKKAADNEPSVPTTASGDIQALQDQYSAALADADERFVAKKRSIQVEAAVVNYEYRAIMSEFSSFNQFLNALLKMPQAYTEYLESQEGAQHND</sequence>
<comment type="caution">
    <text evidence="2">The sequence shown here is derived from an EMBL/GenBank/DDBJ whole genome shotgun (WGS) entry which is preliminary data.</text>
</comment>
<feature type="region of interest" description="Disordered" evidence="1">
    <location>
        <begin position="163"/>
        <end position="185"/>
    </location>
</feature>
<reference evidence="2" key="1">
    <citation type="journal article" date="2021" name="PeerJ">
        <title>Extensive microbial diversity within the chicken gut microbiome revealed by metagenomics and culture.</title>
        <authorList>
            <person name="Gilroy R."/>
            <person name="Ravi A."/>
            <person name="Getino M."/>
            <person name="Pursley I."/>
            <person name="Horton D.L."/>
            <person name="Alikhan N.F."/>
            <person name="Baker D."/>
            <person name="Gharbi K."/>
            <person name="Hall N."/>
            <person name="Watson M."/>
            <person name="Adriaenssens E.M."/>
            <person name="Foster-Nyarko E."/>
            <person name="Jarju S."/>
            <person name="Secka A."/>
            <person name="Antonio M."/>
            <person name="Oren A."/>
            <person name="Chaudhuri R.R."/>
            <person name="La Ragione R."/>
            <person name="Hildebrand F."/>
            <person name="Pallen M.J."/>
        </authorList>
    </citation>
    <scope>NUCLEOTIDE SEQUENCE</scope>
    <source>
        <strain evidence="2">F6-6636</strain>
    </source>
</reference>
<evidence type="ECO:0008006" key="4">
    <source>
        <dbReference type="Google" id="ProtNLM"/>
    </source>
</evidence>
<accession>A0A948TJ84</accession>
<dbReference type="AlphaFoldDB" id="A0A948TJ84"/>
<feature type="region of interest" description="Disordered" evidence="1">
    <location>
        <begin position="199"/>
        <end position="218"/>
    </location>
</feature>
<organism evidence="2 3">
    <name type="scientific">Candidatus Paralactobacillus gallistercoris</name>
    <dbReference type="NCBI Taxonomy" id="2838724"/>
    <lineage>
        <taxon>Bacteria</taxon>
        <taxon>Bacillati</taxon>
        <taxon>Bacillota</taxon>
        <taxon>Bacilli</taxon>
        <taxon>Lactobacillales</taxon>
        <taxon>Lactobacillaceae</taxon>
        <taxon>Lactobacillus</taxon>
    </lineage>
</organism>
<proteinExistence type="predicted"/>
<feature type="compositionally biased region" description="Polar residues" evidence="1">
    <location>
        <begin position="163"/>
        <end position="175"/>
    </location>
</feature>
<evidence type="ECO:0000313" key="3">
    <source>
        <dbReference type="Proteomes" id="UP000777303"/>
    </source>
</evidence>
<protein>
    <recommendedName>
        <fullName evidence="4">Exonuclease SbcC</fullName>
    </recommendedName>
</protein>
<name>A0A948TJ84_9LACO</name>
<evidence type="ECO:0000313" key="2">
    <source>
        <dbReference type="EMBL" id="MBU3851604.1"/>
    </source>
</evidence>
<gene>
    <name evidence="2" type="ORF">H9901_02785</name>
</gene>